<dbReference type="AlphaFoldDB" id="A0A6I0EW98"/>
<comment type="caution">
    <text evidence="4">The sequence shown here is derived from an EMBL/GenBank/DDBJ whole genome shotgun (WGS) entry which is preliminary data.</text>
</comment>
<dbReference type="CDD" id="cd07043">
    <property type="entry name" value="STAS_anti-anti-sigma_factors"/>
    <property type="match status" value="1"/>
</dbReference>
<sequence length="128" mass="14654">MHVVHLLRIGISKRKVSGLLDYEIIEKEEILVIRFYGSIGAENAQKLKKAFQTLPEENHKLVINLGVSFITSEAIGYLIQIYKKYREKKGEVILCNVSGNVRTVLEMIRLNKVITILESEEKALERLS</sequence>
<evidence type="ECO:0000313" key="5">
    <source>
        <dbReference type="Proteomes" id="UP000468766"/>
    </source>
</evidence>
<dbReference type="PROSITE" id="PS50801">
    <property type="entry name" value="STAS"/>
    <property type="match status" value="1"/>
</dbReference>
<dbReference type="GO" id="GO:0043856">
    <property type="term" value="F:anti-sigma factor antagonist activity"/>
    <property type="evidence" value="ECO:0007669"/>
    <property type="project" value="InterPro"/>
</dbReference>
<dbReference type="PANTHER" id="PTHR33495:SF2">
    <property type="entry name" value="ANTI-SIGMA FACTOR ANTAGONIST TM_1081-RELATED"/>
    <property type="match status" value="1"/>
</dbReference>
<evidence type="ECO:0000259" key="3">
    <source>
        <dbReference type="PROSITE" id="PS50801"/>
    </source>
</evidence>
<evidence type="ECO:0000256" key="1">
    <source>
        <dbReference type="ARBA" id="ARBA00009013"/>
    </source>
</evidence>
<dbReference type="InterPro" id="IPR036513">
    <property type="entry name" value="STAS_dom_sf"/>
</dbReference>
<feature type="domain" description="STAS" evidence="3">
    <location>
        <begin position="20"/>
        <end position="127"/>
    </location>
</feature>
<keyword evidence="5" id="KW-1185">Reference proteome</keyword>
<dbReference type="InterPro" id="IPR003658">
    <property type="entry name" value="Anti-sigma_ant"/>
</dbReference>
<evidence type="ECO:0000256" key="2">
    <source>
        <dbReference type="RuleBase" id="RU003749"/>
    </source>
</evidence>
<dbReference type="Gene3D" id="3.30.750.24">
    <property type="entry name" value="STAS domain"/>
    <property type="match status" value="1"/>
</dbReference>
<dbReference type="Proteomes" id="UP000468766">
    <property type="component" value="Unassembled WGS sequence"/>
</dbReference>
<evidence type="ECO:0000313" key="4">
    <source>
        <dbReference type="EMBL" id="KAB2951383.1"/>
    </source>
</evidence>
<dbReference type="OrthoDB" id="9793697at2"/>
<dbReference type="NCBIfam" id="TIGR00377">
    <property type="entry name" value="ant_ant_sig"/>
    <property type="match status" value="1"/>
</dbReference>
<name>A0A6I0EW98_9FIRM</name>
<organism evidence="4 5">
    <name type="scientific">Heliorestis acidaminivorans</name>
    <dbReference type="NCBI Taxonomy" id="553427"/>
    <lineage>
        <taxon>Bacteria</taxon>
        <taxon>Bacillati</taxon>
        <taxon>Bacillota</taxon>
        <taxon>Clostridia</taxon>
        <taxon>Eubacteriales</taxon>
        <taxon>Heliobacteriaceae</taxon>
        <taxon>Heliorestis</taxon>
    </lineage>
</organism>
<reference evidence="4 5" key="1">
    <citation type="submission" date="2019-10" db="EMBL/GenBank/DDBJ databases">
        <title>Whole-genome sequence of the extremophile Heliorestis acidaminivorans DSM 24790.</title>
        <authorList>
            <person name="Kyndt J.A."/>
            <person name="Meyer T.E."/>
        </authorList>
    </citation>
    <scope>NUCLEOTIDE SEQUENCE [LARGE SCALE GENOMIC DNA]</scope>
    <source>
        <strain evidence="4 5">DSM 24790</strain>
    </source>
</reference>
<dbReference type="InterPro" id="IPR002645">
    <property type="entry name" value="STAS_dom"/>
</dbReference>
<accession>A0A6I0EW98</accession>
<dbReference type="SUPFAM" id="SSF52091">
    <property type="entry name" value="SpoIIaa-like"/>
    <property type="match status" value="1"/>
</dbReference>
<protein>
    <recommendedName>
        <fullName evidence="2">Anti-sigma factor antagonist</fullName>
    </recommendedName>
</protein>
<dbReference type="Pfam" id="PF01740">
    <property type="entry name" value="STAS"/>
    <property type="match status" value="1"/>
</dbReference>
<comment type="similarity">
    <text evidence="1 2">Belongs to the anti-sigma-factor antagonist family.</text>
</comment>
<proteinExistence type="inferred from homology"/>
<dbReference type="EMBL" id="WBXO01000012">
    <property type="protein sequence ID" value="KAB2951383.1"/>
    <property type="molecule type" value="Genomic_DNA"/>
</dbReference>
<gene>
    <name evidence="4" type="ORF">F9B85_12440</name>
</gene>
<dbReference type="PANTHER" id="PTHR33495">
    <property type="entry name" value="ANTI-SIGMA FACTOR ANTAGONIST TM_1081-RELATED-RELATED"/>
    <property type="match status" value="1"/>
</dbReference>